<dbReference type="Pfam" id="PF20109">
    <property type="entry name" value="Trans_reg_dom"/>
    <property type="match status" value="1"/>
</dbReference>
<gene>
    <name evidence="2" type="ORF">C8D77_1267</name>
</gene>
<dbReference type="GeneID" id="71812352"/>
<evidence type="ECO:0000259" key="1">
    <source>
        <dbReference type="Pfam" id="PF20109"/>
    </source>
</evidence>
<evidence type="ECO:0000313" key="3">
    <source>
        <dbReference type="Proteomes" id="UP000245631"/>
    </source>
</evidence>
<comment type="caution">
    <text evidence="2">The sequence shown here is derived from an EMBL/GenBank/DDBJ whole genome shotgun (WGS) entry which is preliminary data.</text>
</comment>
<evidence type="ECO:0000313" key="2">
    <source>
        <dbReference type="EMBL" id="PWJ85527.1"/>
    </source>
</evidence>
<dbReference type="InterPro" id="IPR045465">
    <property type="entry name" value="Trans_reg_dom"/>
</dbReference>
<accession>A0A8E2W5C7</accession>
<feature type="domain" description="Transcriptional regulator-like" evidence="1">
    <location>
        <begin position="7"/>
        <end position="66"/>
    </location>
</feature>
<dbReference type="EMBL" id="QGGH01000026">
    <property type="protein sequence ID" value="PWJ85527.1"/>
    <property type="molecule type" value="Genomic_DNA"/>
</dbReference>
<reference evidence="2 3" key="1">
    <citation type="submission" date="2018-05" db="EMBL/GenBank/DDBJ databases">
        <title>Genomic Encyclopedia of Type Strains, Phase IV (KMG-IV): sequencing the most valuable type-strain genomes for metagenomic binning, comparative biology and taxonomic classification.</title>
        <authorList>
            <person name="Goeker M."/>
        </authorList>
    </citation>
    <scope>NUCLEOTIDE SEQUENCE [LARGE SCALE GENOMIC DNA]</scope>
    <source>
        <strain evidence="2 3">DSM 2626</strain>
    </source>
</reference>
<dbReference type="AlphaFoldDB" id="A0A8E2W5C7"/>
<dbReference type="Proteomes" id="UP000245631">
    <property type="component" value="Unassembled WGS sequence"/>
</dbReference>
<dbReference type="RefSeq" id="WP_109672577.1">
    <property type="nucleotide sequence ID" value="NZ_QGGH01000026.1"/>
</dbReference>
<sequence>MRPDTSHWRDNASYDYFDTLPIEGLAWECLRRHEPYQRHYQALLTTRAEKAPFHPETQRLWGLRFPGQAGFVRLGARHSVVA</sequence>
<protein>
    <recommendedName>
        <fullName evidence="1">Transcriptional regulator-like domain-containing protein</fullName>
    </recommendedName>
</protein>
<organism evidence="2 3">
    <name type="scientific">Rhizobium loti</name>
    <name type="common">Mesorhizobium loti</name>
    <dbReference type="NCBI Taxonomy" id="381"/>
    <lineage>
        <taxon>Bacteria</taxon>
        <taxon>Pseudomonadati</taxon>
        <taxon>Pseudomonadota</taxon>
        <taxon>Alphaproteobacteria</taxon>
        <taxon>Hyphomicrobiales</taxon>
        <taxon>Phyllobacteriaceae</taxon>
        <taxon>Mesorhizobium</taxon>
    </lineage>
</organism>
<name>A0A8E2W5C7_RHILI</name>
<proteinExistence type="predicted"/>